<comment type="caution">
    <text evidence="1">The sequence shown here is derived from an EMBL/GenBank/DDBJ whole genome shotgun (WGS) entry which is preliminary data.</text>
</comment>
<dbReference type="EMBL" id="LAZR01062731">
    <property type="protein sequence ID" value="KKK60921.1"/>
    <property type="molecule type" value="Genomic_DNA"/>
</dbReference>
<sequence>MRKDPTLACLLNLLLLGTGHIYLGHTAK</sequence>
<proteinExistence type="predicted"/>
<dbReference type="AlphaFoldDB" id="A0A0F8ZLX1"/>
<feature type="non-terminal residue" evidence="1">
    <location>
        <position position="28"/>
    </location>
</feature>
<accession>A0A0F8ZLX1</accession>
<organism evidence="1">
    <name type="scientific">marine sediment metagenome</name>
    <dbReference type="NCBI Taxonomy" id="412755"/>
    <lineage>
        <taxon>unclassified sequences</taxon>
        <taxon>metagenomes</taxon>
        <taxon>ecological metagenomes</taxon>
    </lineage>
</organism>
<name>A0A0F8ZLX1_9ZZZZ</name>
<reference evidence="1" key="1">
    <citation type="journal article" date="2015" name="Nature">
        <title>Complex archaea that bridge the gap between prokaryotes and eukaryotes.</title>
        <authorList>
            <person name="Spang A."/>
            <person name="Saw J.H."/>
            <person name="Jorgensen S.L."/>
            <person name="Zaremba-Niedzwiedzka K."/>
            <person name="Martijn J."/>
            <person name="Lind A.E."/>
            <person name="van Eijk R."/>
            <person name="Schleper C."/>
            <person name="Guy L."/>
            <person name="Ettema T.J."/>
        </authorList>
    </citation>
    <scope>NUCLEOTIDE SEQUENCE</scope>
</reference>
<gene>
    <name evidence="1" type="ORF">LCGC14_3019550</name>
</gene>
<evidence type="ECO:0000313" key="1">
    <source>
        <dbReference type="EMBL" id="KKK60921.1"/>
    </source>
</evidence>
<protein>
    <submittedName>
        <fullName evidence="1">Uncharacterized protein</fullName>
    </submittedName>
</protein>